<evidence type="ECO:0000256" key="3">
    <source>
        <dbReference type="ARBA" id="ARBA00023004"/>
    </source>
</evidence>
<dbReference type="InterPro" id="IPR058240">
    <property type="entry name" value="rSAM_sf"/>
</dbReference>
<evidence type="ECO:0000259" key="5">
    <source>
        <dbReference type="PROSITE" id="PS51918"/>
    </source>
</evidence>
<keyword evidence="1" id="KW-0949">S-adenosyl-L-methionine</keyword>
<evidence type="ECO:0000256" key="1">
    <source>
        <dbReference type="ARBA" id="ARBA00022691"/>
    </source>
</evidence>
<organism evidence="6">
    <name type="scientific">Candidatus Methanomethylicus mesodigestus</name>
    <dbReference type="NCBI Taxonomy" id="1867258"/>
    <lineage>
        <taxon>Archaea</taxon>
        <taxon>Thermoproteota</taxon>
        <taxon>Methanosuratincolia</taxon>
        <taxon>Candidatus Methanomethylicales</taxon>
        <taxon>Candidatus Methanomethylicaceae</taxon>
        <taxon>Candidatus Methanomethylicus</taxon>
    </lineage>
</organism>
<dbReference type="SUPFAM" id="SSF102114">
    <property type="entry name" value="Radical SAM enzymes"/>
    <property type="match status" value="1"/>
</dbReference>
<sequence length="325" mass="35305">MITSIQISTGSAAALGLAGYRISTLPTTAYFFLMGEGCRGKCLFCPQSSKLDARAGRVSRVEWPSYDVSSVLKGLSKSGGIKRACIQCSDEPKIAIRALELVRGIKGVRDIPISVSIPPIPIEDIESLKRGGVERLTIPLDCSNERLIQTIKGKSMDDVLRSLSDAVDVFGRGKVGTHIIAGLGEAEREVVMLIDSLFAMGILPSLFAFFPVIGTALGGRAPPSIESYRRLQIARFLVVERGLHSESFEFDQLGNIAKIHVPSEEIKEIVQRGEAFMVAGCPGCNRPYFNERVRGPIYNYPRPLEDADVMRVEGEINGSFACPGV</sequence>
<dbReference type="SFLD" id="SFLDG01098">
    <property type="entry name" value="Uncharacterised_Radical_SAM_Su"/>
    <property type="match status" value="1"/>
</dbReference>
<dbReference type="Pfam" id="PF04055">
    <property type="entry name" value="Radical_SAM"/>
    <property type="match status" value="1"/>
</dbReference>
<proteinExistence type="predicted"/>
<keyword evidence="2" id="KW-0479">Metal-binding</keyword>
<dbReference type="AlphaFoldDB" id="A0A7C3J545"/>
<evidence type="ECO:0000313" key="6">
    <source>
        <dbReference type="EMBL" id="HFK21281.1"/>
    </source>
</evidence>
<dbReference type="InterPro" id="IPR006638">
    <property type="entry name" value="Elp3/MiaA/NifB-like_rSAM"/>
</dbReference>
<dbReference type="InterPro" id="IPR007197">
    <property type="entry name" value="rSAM"/>
</dbReference>
<dbReference type="Gene3D" id="3.20.20.70">
    <property type="entry name" value="Aldolase class I"/>
    <property type="match status" value="1"/>
</dbReference>
<accession>A0A7C3J545</accession>
<comment type="caution">
    <text evidence="6">The sequence shown here is derived from an EMBL/GenBank/DDBJ whole genome shotgun (WGS) entry which is preliminary data.</text>
</comment>
<name>A0A7C3J545_9CREN</name>
<evidence type="ECO:0000256" key="2">
    <source>
        <dbReference type="ARBA" id="ARBA00022723"/>
    </source>
</evidence>
<evidence type="ECO:0000256" key="4">
    <source>
        <dbReference type="ARBA" id="ARBA00023014"/>
    </source>
</evidence>
<dbReference type="InterPro" id="IPR013785">
    <property type="entry name" value="Aldolase_TIM"/>
</dbReference>
<protein>
    <submittedName>
        <fullName evidence="6">Radical SAM protein</fullName>
    </submittedName>
</protein>
<keyword evidence="3" id="KW-0408">Iron</keyword>
<dbReference type="GO" id="GO:0003824">
    <property type="term" value="F:catalytic activity"/>
    <property type="evidence" value="ECO:0007669"/>
    <property type="project" value="InterPro"/>
</dbReference>
<reference evidence="6" key="1">
    <citation type="journal article" date="2020" name="mSystems">
        <title>Genome- and Community-Level Interaction Insights into Carbon Utilization and Element Cycling Functions of Hydrothermarchaeota in Hydrothermal Sediment.</title>
        <authorList>
            <person name="Zhou Z."/>
            <person name="Liu Y."/>
            <person name="Xu W."/>
            <person name="Pan J."/>
            <person name="Luo Z.H."/>
            <person name="Li M."/>
        </authorList>
    </citation>
    <scope>NUCLEOTIDE SEQUENCE [LARGE SCALE GENOMIC DNA]</scope>
    <source>
        <strain evidence="6">SpSt-468</strain>
    </source>
</reference>
<keyword evidence="4" id="KW-0411">Iron-sulfur</keyword>
<feature type="domain" description="Radical SAM core" evidence="5">
    <location>
        <begin position="23"/>
        <end position="249"/>
    </location>
</feature>
<dbReference type="GO" id="GO:0051536">
    <property type="term" value="F:iron-sulfur cluster binding"/>
    <property type="evidence" value="ECO:0007669"/>
    <property type="project" value="UniProtKB-KW"/>
</dbReference>
<dbReference type="CDD" id="cd01335">
    <property type="entry name" value="Radical_SAM"/>
    <property type="match status" value="1"/>
</dbReference>
<dbReference type="SFLD" id="SFLDS00029">
    <property type="entry name" value="Radical_SAM"/>
    <property type="match status" value="1"/>
</dbReference>
<gene>
    <name evidence="6" type="ORF">ENS19_08420</name>
</gene>
<dbReference type="EMBL" id="DSTX01000013">
    <property type="protein sequence ID" value="HFK21281.1"/>
    <property type="molecule type" value="Genomic_DNA"/>
</dbReference>
<dbReference type="GO" id="GO:0046872">
    <property type="term" value="F:metal ion binding"/>
    <property type="evidence" value="ECO:0007669"/>
    <property type="project" value="UniProtKB-KW"/>
</dbReference>
<dbReference type="SMART" id="SM00729">
    <property type="entry name" value="Elp3"/>
    <property type="match status" value="1"/>
</dbReference>
<dbReference type="PROSITE" id="PS51918">
    <property type="entry name" value="RADICAL_SAM"/>
    <property type="match status" value="1"/>
</dbReference>